<organism evidence="2 3">
    <name type="scientific">Gossypium barbadense</name>
    <name type="common">Sea Island cotton</name>
    <name type="synonym">Hibiscus barbadensis</name>
    <dbReference type="NCBI Taxonomy" id="3634"/>
    <lineage>
        <taxon>Eukaryota</taxon>
        <taxon>Viridiplantae</taxon>
        <taxon>Streptophyta</taxon>
        <taxon>Embryophyta</taxon>
        <taxon>Tracheophyta</taxon>
        <taxon>Spermatophyta</taxon>
        <taxon>Magnoliopsida</taxon>
        <taxon>eudicotyledons</taxon>
        <taxon>Gunneridae</taxon>
        <taxon>Pentapetalae</taxon>
        <taxon>rosids</taxon>
        <taxon>malvids</taxon>
        <taxon>Malvales</taxon>
        <taxon>Malvaceae</taxon>
        <taxon>Malvoideae</taxon>
        <taxon>Gossypium</taxon>
    </lineage>
</organism>
<proteinExistence type="predicted"/>
<keyword evidence="1" id="KW-0472">Membrane</keyword>
<dbReference type="Proteomes" id="UP000327439">
    <property type="component" value="Chromosome A02"/>
</dbReference>
<keyword evidence="1" id="KW-1133">Transmembrane helix</keyword>
<reference evidence="3" key="1">
    <citation type="journal article" date="2020" name="Nat. Genet.">
        <title>Genomic diversifications of five Gossypium allopolyploid species and their impact on cotton improvement.</title>
        <authorList>
            <person name="Chen Z.J."/>
            <person name="Sreedasyam A."/>
            <person name="Ando A."/>
            <person name="Song Q."/>
            <person name="De Santiago L.M."/>
            <person name="Hulse-Kemp A.M."/>
            <person name="Ding M."/>
            <person name="Ye W."/>
            <person name="Kirkbride R.C."/>
            <person name="Jenkins J."/>
            <person name="Plott C."/>
            <person name="Lovell J."/>
            <person name="Lin Y.M."/>
            <person name="Vaughn R."/>
            <person name="Liu B."/>
            <person name="Simpson S."/>
            <person name="Scheffler B.E."/>
            <person name="Wen L."/>
            <person name="Saski C.A."/>
            <person name="Grover C.E."/>
            <person name="Hu G."/>
            <person name="Conover J.L."/>
            <person name="Carlson J.W."/>
            <person name="Shu S."/>
            <person name="Boston L.B."/>
            <person name="Williams M."/>
            <person name="Peterson D.G."/>
            <person name="McGee K."/>
            <person name="Jones D.C."/>
            <person name="Wendel J.F."/>
            <person name="Stelly D.M."/>
            <person name="Grimwood J."/>
            <person name="Schmutz J."/>
        </authorList>
    </citation>
    <scope>NUCLEOTIDE SEQUENCE [LARGE SCALE GENOMIC DNA]</scope>
    <source>
        <strain evidence="3">cv. 3-79</strain>
    </source>
</reference>
<keyword evidence="1" id="KW-0812">Transmembrane</keyword>
<name>A0A5J5WKN3_GOSBA</name>
<evidence type="ECO:0000256" key="1">
    <source>
        <dbReference type="SAM" id="Phobius"/>
    </source>
</evidence>
<dbReference type="EMBL" id="CM018203">
    <property type="protein sequence ID" value="KAB2092412.1"/>
    <property type="molecule type" value="Genomic_DNA"/>
</dbReference>
<dbReference type="AlphaFoldDB" id="A0A5J5WKN3"/>
<accession>A0A5J5WKN3</accession>
<sequence>MKTTIDSNEALVESSGFFFSPFHFSSLDTNFGFLFIPLFLCCRFRFQGFCGLYGLQW</sequence>
<evidence type="ECO:0000313" key="3">
    <source>
        <dbReference type="Proteomes" id="UP000327439"/>
    </source>
</evidence>
<feature type="transmembrane region" description="Helical" evidence="1">
    <location>
        <begin position="31"/>
        <end position="55"/>
    </location>
</feature>
<gene>
    <name evidence="2" type="ORF">ES319_A02G029400v1</name>
</gene>
<evidence type="ECO:0000313" key="2">
    <source>
        <dbReference type="EMBL" id="KAB2092412.1"/>
    </source>
</evidence>
<protein>
    <submittedName>
        <fullName evidence="2">Uncharacterized protein</fullName>
    </submittedName>
</protein>
<keyword evidence="3" id="KW-1185">Reference proteome</keyword>